<reference evidence="4" key="1">
    <citation type="submission" date="2024-04" db="EMBL/GenBank/DDBJ databases">
        <title>Salinicola lusitanus LLJ914,a marine bacterium isolated from the Okinawa Trough.</title>
        <authorList>
            <person name="Li J."/>
        </authorList>
    </citation>
    <scope>NUCLEOTIDE SEQUENCE [LARGE SCALE GENOMIC DNA]</scope>
</reference>
<evidence type="ECO:0000256" key="1">
    <source>
        <dbReference type="SAM" id="MobiDB-lite"/>
    </source>
</evidence>
<feature type="signal peptide" evidence="2">
    <location>
        <begin position="1"/>
        <end position="18"/>
    </location>
</feature>
<dbReference type="Proteomes" id="UP001460270">
    <property type="component" value="Unassembled WGS sequence"/>
</dbReference>
<dbReference type="EMBL" id="JBBPFD010000004">
    <property type="protein sequence ID" value="KAK7930507.1"/>
    <property type="molecule type" value="Genomic_DNA"/>
</dbReference>
<feature type="chain" id="PRO_5043687737" evidence="2">
    <location>
        <begin position="19"/>
        <end position="134"/>
    </location>
</feature>
<proteinExistence type="predicted"/>
<evidence type="ECO:0000313" key="3">
    <source>
        <dbReference type="EMBL" id="KAK7930507.1"/>
    </source>
</evidence>
<gene>
    <name evidence="3" type="ORF">WMY93_006902</name>
</gene>
<evidence type="ECO:0000313" key="4">
    <source>
        <dbReference type="Proteomes" id="UP001460270"/>
    </source>
</evidence>
<dbReference type="AlphaFoldDB" id="A0AAW0PNQ9"/>
<feature type="region of interest" description="Disordered" evidence="1">
    <location>
        <begin position="20"/>
        <end position="42"/>
    </location>
</feature>
<feature type="compositionally biased region" description="Low complexity" evidence="1">
    <location>
        <begin position="20"/>
        <end position="29"/>
    </location>
</feature>
<name>A0AAW0PNQ9_9GOBI</name>
<accession>A0AAW0PNQ9</accession>
<evidence type="ECO:0000256" key="2">
    <source>
        <dbReference type="SAM" id="SignalP"/>
    </source>
</evidence>
<protein>
    <submittedName>
        <fullName evidence="3">Uncharacterized protein</fullName>
    </submittedName>
</protein>
<comment type="caution">
    <text evidence="3">The sequence shown here is derived from an EMBL/GenBank/DDBJ whole genome shotgun (WGS) entry which is preliminary data.</text>
</comment>
<keyword evidence="2" id="KW-0732">Signal</keyword>
<organism evidence="3 4">
    <name type="scientific">Mugilogobius chulae</name>
    <name type="common">yellowstripe goby</name>
    <dbReference type="NCBI Taxonomy" id="88201"/>
    <lineage>
        <taxon>Eukaryota</taxon>
        <taxon>Metazoa</taxon>
        <taxon>Chordata</taxon>
        <taxon>Craniata</taxon>
        <taxon>Vertebrata</taxon>
        <taxon>Euteleostomi</taxon>
        <taxon>Actinopterygii</taxon>
        <taxon>Neopterygii</taxon>
        <taxon>Teleostei</taxon>
        <taxon>Neoteleostei</taxon>
        <taxon>Acanthomorphata</taxon>
        <taxon>Gobiaria</taxon>
        <taxon>Gobiiformes</taxon>
        <taxon>Gobioidei</taxon>
        <taxon>Gobiidae</taxon>
        <taxon>Gobionellinae</taxon>
        <taxon>Mugilogobius</taxon>
    </lineage>
</organism>
<keyword evidence="4" id="KW-1185">Reference proteome</keyword>
<sequence>MSALPPLPLLLLLPATAATPTTPTQAPTPCLRPPPQSHSGNVTDLLASVSQRGITNPGLPNGIWSDCSGVPRCHVCPELMPPALPWQIRVIENTTFTSSLPFPHVTFINSCAGCKCEGQEHGPPREETRRSLSL</sequence>